<evidence type="ECO:0000256" key="10">
    <source>
        <dbReference type="ARBA" id="ARBA00023204"/>
    </source>
</evidence>
<evidence type="ECO:0000256" key="11">
    <source>
        <dbReference type="ARBA" id="ARBA00049244"/>
    </source>
</evidence>
<comment type="caution">
    <text evidence="12">Lacks conserved residue(s) required for the propagation of feature annotation.</text>
</comment>
<keyword evidence="3 12" id="KW-0808">Transferase</keyword>
<dbReference type="HAMAP" id="MF_01113">
    <property type="entry name" value="DNApol_IV"/>
    <property type="match status" value="1"/>
</dbReference>
<keyword evidence="4 12" id="KW-0548">Nucleotidyltransferase</keyword>
<proteinExistence type="inferred from homology"/>
<comment type="cofactor">
    <cofactor evidence="12">
        <name>Mg(2+)</name>
        <dbReference type="ChEBI" id="CHEBI:18420"/>
    </cofactor>
    <text evidence="12">Binds 2 magnesium ions per subunit.</text>
</comment>
<dbReference type="CDD" id="cd03586">
    <property type="entry name" value="PolY_Pol_IV_kappa"/>
    <property type="match status" value="1"/>
</dbReference>
<dbReference type="Gene3D" id="3.30.1490.100">
    <property type="entry name" value="DNA polymerase, Y-family, little finger domain"/>
    <property type="match status" value="1"/>
</dbReference>
<dbReference type="InterPro" id="IPR036775">
    <property type="entry name" value="DNA_pol_Y-fam_lit_finger_sf"/>
</dbReference>
<dbReference type="RefSeq" id="WP_187600708.1">
    <property type="nucleotide sequence ID" value="NZ_CP060714.1"/>
</dbReference>
<evidence type="ECO:0000259" key="13">
    <source>
        <dbReference type="PROSITE" id="PS50173"/>
    </source>
</evidence>
<keyword evidence="9 12" id="KW-0239">DNA-directed DNA polymerase</keyword>
<dbReference type="Proteomes" id="UP000515811">
    <property type="component" value="Chromosome"/>
</dbReference>
<dbReference type="InterPro" id="IPR050116">
    <property type="entry name" value="DNA_polymerase-Y"/>
</dbReference>
<comment type="catalytic activity">
    <reaction evidence="11 12">
        <text>DNA(n) + a 2'-deoxyribonucleoside 5'-triphosphate = DNA(n+1) + diphosphate</text>
        <dbReference type="Rhea" id="RHEA:22508"/>
        <dbReference type="Rhea" id="RHEA-COMP:17339"/>
        <dbReference type="Rhea" id="RHEA-COMP:17340"/>
        <dbReference type="ChEBI" id="CHEBI:33019"/>
        <dbReference type="ChEBI" id="CHEBI:61560"/>
        <dbReference type="ChEBI" id="CHEBI:173112"/>
        <dbReference type="EC" id="2.7.7.7"/>
    </reaction>
</comment>
<dbReference type="PANTHER" id="PTHR11076">
    <property type="entry name" value="DNA REPAIR POLYMERASE UMUC / TRANSFERASE FAMILY MEMBER"/>
    <property type="match status" value="1"/>
</dbReference>
<dbReference type="InterPro" id="IPR043128">
    <property type="entry name" value="Rev_trsase/Diguanyl_cyclase"/>
</dbReference>
<dbReference type="GO" id="GO:0042276">
    <property type="term" value="P:error-prone translesion synthesis"/>
    <property type="evidence" value="ECO:0007669"/>
    <property type="project" value="TreeGrafter"/>
</dbReference>
<evidence type="ECO:0000313" key="14">
    <source>
        <dbReference type="EMBL" id="QNN59698.1"/>
    </source>
</evidence>
<sequence length="387" mass="43019">MDAFYASVELLRYPQLKGLPVIIGGGRRREDDALVAKYGGRLSDIPVEAFPLLRDYVGRGVITTATYPARQFGVGSAMGMMKAARLCPQAIMLPVDFAEYRRFSRQFKDIILSIAPRMQDRGVDEVYIDFSDVPGGQREGGRTLARLLQKSIFEATGLTCSIGVAPNKLIAKMASEFNKPNGISVVHEGDLESLIWPLACRKINGVGPKADAKLQLHGIETIGQLAARPRDWLIANFGRSYGAWLHDAAWGRDDRPVETESEPVSMSRETTFDRDLHAVHDRAELGRIFTELCVQVAGDLRRKGYAGRTIGIKLRFDDFKIATRDQTIDFYTQDAAEIRRHAGLCLKRVPLQRRLRLLGVRVGNLLPEGEVEQAMAEMRGGESASLF</sequence>
<dbReference type="InterPro" id="IPR022880">
    <property type="entry name" value="DNApol_IV"/>
</dbReference>
<evidence type="ECO:0000256" key="9">
    <source>
        <dbReference type="ARBA" id="ARBA00022932"/>
    </source>
</evidence>
<organism evidence="14 15">
    <name type="scientific">Diaphorobacter ruginosibacter</name>
    <dbReference type="NCBI Taxonomy" id="1715720"/>
    <lineage>
        <taxon>Bacteria</taxon>
        <taxon>Pseudomonadati</taxon>
        <taxon>Pseudomonadota</taxon>
        <taxon>Betaproteobacteria</taxon>
        <taxon>Burkholderiales</taxon>
        <taxon>Comamonadaceae</taxon>
        <taxon>Diaphorobacter</taxon>
    </lineage>
</organism>
<keyword evidence="7 12" id="KW-0227">DNA damage</keyword>
<dbReference type="EMBL" id="CP060714">
    <property type="protein sequence ID" value="QNN59698.1"/>
    <property type="molecule type" value="Genomic_DNA"/>
</dbReference>
<dbReference type="AlphaFoldDB" id="A0A7G9RVS3"/>
<dbReference type="FunFam" id="3.30.1490.100:FF:000004">
    <property type="entry name" value="DNA polymerase IV"/>
    <property type="match status" value="1"/>
</dbReference>
<comment type="subcellular location">
    <subcellularLocation>
        <location evidence="12">Cytoplasm</location>
    </subcellularLocation>
</comment>
<feature type="active site" evidence="12">
    <location>
        <position position="125"/>
    </location>
</feature>
<dbReference type="Gene3D" id="1.10.150.20">
    <property type="entry name" value="5' to 3' exonuclease, C-terminal subdomain"/>
    <property type="match status" value="1"/>
</dbReference>
<keyword evidence="5 12" id="KW-0235">DNA replication</keyword>
<keyword evidence="10 12" id="KW-0234">DNA repair</keyword>
<dbReference type="Gene3D" id="3.40.1170.60">
    <property type="match status" value="1"/>
</dbReference>
<dbReference type="SUPFAM" id="SSF56672">
    <property type="entry name" value="DNA/RNA polymerases"/>
    <property type="match status" value="1"/>
</dbReference>
<reference evidence="14 15" key="1">
    <citation type="submission" date="2020-08" db="EMBL/GenBank/DDBJ databases">
        <title>Genome sequence of Diaphorobacter ruginosibacter DSM 27467T.</title>
        <authorList>
            <person name="Hyun D.-W."/>
            <person name="Bae J.-W."/>
        </authorList>
    </citation>
    <scope>NUCLEOTIDE SEQUENCE [LARGE SCALE GENOMIC DNA]</scope>
    <source>
        <strain evidence="14 15">DSM 27467</strain>
    </source>
</reference>
<keyword evidence="8 12" id="KW-0460">Magnesium</keyword>
<evidence type="ECO:0000256" key="1">
    <source>
        <dbReference type="ARBA" id="ARBA00010945"/>
    </source>
</evidence>
<keyword evidence="12" id="KW-0963">Cytoplasm</keyword>
<dbReference type="GO" id="GO:0006261">
    <property type="term" value="P:DNA-templated DNA replication"/>
    <property type="evidence" value="ECO:0007669"/>
    <property type="project" value="UniProtKB-UniRule"/>
</dbReference>
<name>A0A7G9RVS3_9BURK</name>
<evidence type="ECO:0000256" key="8">
    <source>
        <dbReference type="ARBA" id="ARBA00022842"/>
    </source>
</evidence>
<dbReference type="Gene3D" id="3.30.70.270">
    <property type="match status" value="1"/>
</dbReference>
<evidence type="ECO:0000256" key="6">
    <source>
        <dbReference type="ARBA" id="ARBA00022723"/>
    </source>
</evidence>
<comment type="subunit">
    <text evidence="12">Monomer.</text>
</comment>
<dbReference type="KEGG" id="drg:H9K76_17590"/>
<dbReference type="GO" id="GO:0006281">
    <property type="term" value="P:DNA repair"/>
    <property type="evidence" value="ECO:0007669"/>
    <property type="project" value="UniProtKB-UniRule"/>
</dbReference>
<dbReference type="InterPro" id="IPR043502">
    <property type="entry name" value="DNA/RNA_pol_sf"/>
</dbReference>
<dbReference type="InterPro" id="IPR001126">
    <property type="entry name" value="UmuC"/>
</dbReference>
<comment type="similarity">
    <text evidence="1 12">Belongs to the DNA polymerase type-Y family.</text>
</comment>
<evidence type="ECO:0000256" key="12">
    <source>
        <dbReference type="HAMAP-Rule" id="MF_01113"/>
    </source>
</evidence>
<protein>
    <recommendedName>
        <fullName evidence="12">DNA polymerase IV</fullName>
        <shortName evidence="12">Pol IV</shortName>
        <ecNumber evidence="12">2.7.7.7</ecNumber>
    </recommendedName>
</protein>
<accession>A0A7G9RVS3</accession>
<dbReference type="InterPro" id="IPR024728">
    <property type="entry name" value="PolY_HhH_motif"/>
</dbReference>
<dbReference type="GO" id="GO:0005829">
    <property type="term" value="C:cytosol"/>
    <property type="evidence" value="ECO:0007669"/>
    <property type="project" value="TreeGrafter"/>
</dbReference>
<evidence type="ECO:0000256" key="2">
    <source>
        <dbReference type="ARBA" id="ARBA00022457"/>
    </source>
</evidence>
<keyword evidence="12" id="KW-0238">DNA-binding</keyword>
<dbReference type="Pfam" id="PF00817">
    <property type="entry name" value="IMS"/>
    <property type="match status" value="1"/>
</dbReference>
<keyword evidence="2 12" id="KW-0515">Mutator protein</keyword>
<dbReference type="GO" id="GO:0003887">
    <property type="term" value="F:DNA-directed DNA polymerase activity"/>
    <property type="evidence" value="ECO:0007669"/>
    <property type="project" value="UniProtKB-UniRule"/>
</dbReference>
<feature type="binding site" evidence="12">
    <location>
        <position position="124"/>
    </location>
    <ligand>
        <name>Mg(2+)</name>
        <dbReference type="ChEBI" id="CHEBI:18420"/>
    </ligand>
</feature>
<dbReference type="Pfam" id="PF11798">
    <property type="entry name" value="IMS_HHH"/>
    <property type="match status" value="1"/>
</dbReference>
<dbReference type="PANTHER" id="PTHR11076:SF33">
    <property type="entry name" value="DNA POLYMERASE KAPPA"/>
    <property type="match status" value="1"/>
</dbReference>
<evidence type="ECO:0000256" key="5">
    <source>
        <dbReference type="ARBA" id="ARBA00022705"/>
    </source>
</evidence>
<dbReference type="PROSITE" id="PS50173">
    <property type="entry name" value="UMUC"/>
    <property type="match status" value="1"/>
</dbReference>
<feature type="site" description="Substrate discrimination" evidence="12">
    <location>
        <position position="5"/>
    </location>
</feature>
<dbReference type="GO" id="GO:0003684">
    <property type="term" value="F:damaged DNA binding"/>
    <property type="evidence" value="ECO:0007669"/>
    <property type="project" value="InterPro"/>
</dbReference>
<evidence type="ECO:0000256" key="7">
    <source>
        <dbReference type="ARBA" id="ARBA00022763"/>
    </source>
</evidence>
<dbReference type="InterPro" id="IPR017961">
    <property type="entry name" value="DNA_pol_Y-fam_little_finger"/>
</dbReference>
<dbReference type="EC" id="2.7.7.7" evidence="12"/>
<gene>
    <name evidence="12" type="primary">dinB</name>
    <name evidence="14" type="ORF">H9K76_17590</name>
</gene>
<evidence type="ECO:0000313" key="15">
    <source>
        <dbReference type="Proteomes" id="UP000515811"/>
    </source>
</evidence>
<evidence type="ECO:0000256" key="3">
    <source>
        <dbReference type="ARBA" id="ARBA00022679"/>
    </source>
</evidence>
<comment type="function">
    <text evidence="12">Poorly processive, error-prone DNA polymerase involved in untargeted mutagenesis. Copies undamaged DNA at stalled replication forks, which arise in vivo from mismatched or misaligned primer ends. These misaligned primers can be extended by PolIV. Exhibits no 3'-5' exonuclease (proofreading) activity. May be involved in translesional synthesis, in conjunction with the beta clamp from PolIII.</text>
</comment>
<keyword evidence="15" id="KW-1185">Reference proteome</keyword>
<dbReference type="Pfam" id="PF11799">
    <property type="entry name" value="IMS_C"/>
    <property type="match status" value="1"/>
</dbReference>
<keyword evidence="6 12" id="KW-0479">Metal-binding</keyword>
<evidence type="ECO:0000256" key="4">
    <source>
        <dbReference type="ARBA" id="ARBA00022695"/>
    </source>
</evidence>
<feature type="domain" description="UmuC" evidence="13">
    <location>
        <begin position="1"/>
        <end position="207"/>
    </location>
</feature>
<dbReference type="GO" id="GO:0009432">
    <property type="term" value="P:SOS response"/>
    <property type="evidence" value="ECO:0007669"/>
    <property type="project" value="TreeGrafter"/>
</dbReference>
<dbReference type="GO" id="GO:0000287">
    <property type="term" value="F:magnesium ion binding"/>
    <property type="evidence" value="ECO:0007669"/>
    <property type="project" value="UniProtKB-UniRule"/>
</dbReference>
<dbReference type="SUPFAM" id="SSF100879">
    <property type="entry name" value="Lesion bypass DNA polymerase (Y-family), little finger domain"/>
    <property type="match status" value="1"/>
</dbReference>